<dbReference type="OrthoDB" id="9803495at2"/>
<proteinExistence type="inferred from homology"/>
<dbReference type="Pfam" id="PF02632">
    <property type="entry name" value="BioY"/>
    <property type="match status" value="1"/>
</dbReference>
<accession>A0A4Q7DL08</accession>
<evidence type="ECO:0000313" key="5">
    <source>
        <dbReference type="Proteomes" id="UP000293550"/>
    </source>
</evidence>
<dbReference type="PANTHER" id="PTHR34295:SF1">
    <property type="entry name" value="BIOTIN TRANSPORTER BIOY"/>
    <property type="match status" value="1"/>
</dbReference>
<dbReference type="InterPro" id="IPR003784">
    <property type="entry name" value="BioY"/>
</dbReference>
<dbReference type="EMBL" id="SCFB01000002">
    <property type="protein sequence ID" value="RZI46824.1"/>
    <property type="molecule type" value="Genomic_DNA"/>
</dbReference>
<sequence>MTFYNKFVTQQKALEFPKTTFLIQAVLISFLIAVSAQTSVPFWPVPLTLQSATVLAIGLTCPPRLAVSSVIAYVLEGACGLPVFQGLNSGLLYLVGTTGGYIFGFVPVVAVVSYLKGNQTGFIHLFKVCLLSYVPLFTMGVLWLSTFVGIKAAVALGFFPFLLKVPVDIAFAIFSGRLIQTLKQNFWP</sequence>
<feature type="transmembrane region" description="Helical" evidence="3">
    <location>
        <begin position="91"/>
        <end position="115"/>
    </location>
</feature>
<keyword evidence="5" id="KW-1185">Reference proteome</keyword>
<keyword evidence="2" id="KW-1003">Cell membrane</keyword>
<dbReference type="GO" id="GO:0015225">
    <property type="term" value="F:biotin transmembrane transporter activity"/>
    <property type="evidence" value="ECO:0007669"/>
    <property type="project" value="UniProtKB-UniRule"/>
</dbReference>
<feature type="transmembrane region" description="Helical" evidence="3">
    <location>
        <begin position="150"/>
        <end position="174"/>
    </location>
</feature>
<feature type="transmembrane region" description="Helical" evidence="3">
    <location>
        <begin position="122"/>
        <end position="144"/>
    </location>
</feature>
<keyword evidence="3" id="KW-1133">Transmembrane helix</keyword>
<organism evidence="4 5">
    <name type="scientific">Candidatus Finniella inopinata</name>
    <dbReference type="NCBI Taxonomy" id="1696036"/>
    <lineage>
        <taxon>Bacteria</taxon>
        <taxon>Pseudomonadati</taxon>
        <taxon>Pseudomonadota</taxon>
        <taxon>Alphaproteobacteria</taxon>
        <taxon>Holosporales</taxon>
        <taxon>Candidatus Paracaedibacteraceae</taxon>
        <taxon>Candidatus Finniella</taxon>
    </lineage>
</organism>
<comment type="caution">
    <text evidence="4">The sequence shown here is derived from an EMBL/GenBank/DDBJ whole genome shotgun (WGS) entry which is preliminary data.</text>
</comment>
<comment type="similarity">
    <text evidence="1 2">Belongs to the BioY family.</text>
</comment>
<dbReference type="AlphaFoldDB" id="A0A4Q7DL08"/>
<dbReference type="PANTHER" id="PTHR34295">
    <property type="entry name" value="BIOTIN TRANSPORTER BIOY"/>
    <property type="match status" value="1"/>
</dbReference>
<protein>
    <recommendedName>
        <fullName evidence="2">Biotin transporter</fullName>
    </recommendedName>
</protein>
<dbReference type="RefSeq" id="WP_130153298.1">
    <property type="nucleotide sequence ID" value="NZ_SCFB01000002.1"/>
</dbReference>
<dbReference type="Proteomes" id="UP000293550">
    <property type="component" value="Unassembled WGS sequence"/>
</dbReference>
<keyword evidence="2" id="KW-0813">Transport</keyword>
<gene>
    <name evidence="4" type="ORF">EQU50_00955</name>
</gene>
<dbReference type="Gene3D" id="1.10.1760.20">
    <property type="match status" value="1"/>
</dbReference>
<dbReference type="GO" id="GO:0005886">
    <property type="term" value="C:plasma membrane"/>
    <property type="evidence" value="ECO:0007669"/>
    <property type="project" value="UniProtKB-SubCell"/>
</dbReference>
<keyword evidence="3" id="KW-0812">Transmembrane</keyword>
<evidence type="ECO:0000313" key="4">
    <source>
        <dbReference type="EMBL" id="RZI46824.1"/>
    </source>
</evidence>
<evidence type="ECO:0000256" key="2">
    <source>
        <dbReference type="PIRNR" id="PIRNR016661"/>
    </source>
</evidence>
<comment type="subcellular location">
    <subcellularLocation>
        <location evidence="2">Cell membrane</location>
        <topology evidence="2">Multi-pass membrane protein</topology>
    </subcellularLocation>
</comment>
<keyword evidence="2 3" id="KW-0472">Membrane</keyword>
<reference evidence="4 5" key="1">
    <citation type="submission" date="2018-10" db="EMBL/GenBank/DDBJ databases">
        <title>An updated phylogeny of the Alphaproteobacteria reveals that the parasitic Rickettsiales and Holosporales have independent origins.</title>
        <authorList>
            <person name="Munoz-Gomez S.A."/>
            <person name="Hess S."/>
            <person name="Burger G."/>
            <person name="Lang B.F."/>
            <person name="Susko E."/>
            <person name="Slamovits C.H."/>
            <person name="Roger A.J."/>
        </authorList>
    </citation>
    <scope>NUCLEOTIDE SEQUENCE [LARGE SCALE GENOMIC DNA]</scope>
    <source>
        <strain evidence="4">HOLO01</strain>
    </source>
</reference>
<evidence type="ECO:0000256" key="3">
    <source>
        <dbReference type="SAM" id="Phobius"/>
    </source>
</evidence>
<evidence type="ECO:0000256" key="1">
    <source>
        <dbReference type="ARBA" id="ARBA00010692"/>
    </source>
</evidence>
<feature type="transmembrane region" description="Helical" evidence="3">
    <location>
        <begin position="21"/>
        <end position="43"/>
    </location>
</feature>
<name>A0A4Q7DL08_9PROT</name>
<dbReference type="PIRSF" id="PIRSF016661">
    <property type="entry name" value="BioY"/>
    <property type="match status" value="1"/>
</dbReference>